<comment type="similarity">
    <text evidence="1">Belongs to the prokaryotic molybdopterin-containing oxidoreductase family.</text>
</comment>
<keyword evidence="7" id="KW-0408">Iron</keyword>
<dbReference type="InterPro" id="IPR006656">
    <property type="entry name" value="Mopterin_OxRdtase"/>
</dbReference>
<evidence type="ECO:0000313" key="11">
    <source>
        <dbReference type="EMBL" id="OCC15496.1"/>
    </source>
</evidence>
<reference evidence="11 12" key="1">
    <citation type="submission" date="2016-06" db="EMBL/GenBank/DDBJ databases">
        <title>Respiratory ammonification of nitrate coupled to the oxidation of elemental sulfur in deep-sea autotrophic thermophilic bacteria.</title>
        <authorList>
            <person name="Slobodkina G.B."/>
            <person name="Mardanov A.V."/>
            <person name="Ravin N.V."/>
            <person name="Frolova A.A."/>
            <person name="Viryasiv M.B."/>
            <person name="Chernyh N.A."/>
            <person name="Bonch-Osmolovskaya E.A."/>
            <person name="Slobodkin A.I."/>
        </authorList>
    </citation>
    <scope>NUCLEOTIDE SEQUENCE [LARGE SCALE GENOMIC DNA]</scope>
    <source>
        <strain evidence="11 12">S69</strain>
    </source>
</reference>
<evidence type="ECO:0000256" key="4">
    <source>
        <dbReference type="ARBA" id="ARBA00022723"/>
    </source>
</evidence>
<gene>
    <name evidence="11" type="ORF">DBT_1243</name>
</gene>
<keyword evidence="9" id="KW-0472">Membrane</keyword>
<dbReference type="SUPFAM" id="SSF50692">
    <property type="entry name" value="ADC-like"/>
    <property type="match status" value="1"/>
</dbReference>
<accession>A0A1B9F6F3</accession>
<keyword evidence="8" id="KW-0411">Iron-sulfur</keyword>
<keyword evidence="3" id="KW-0500">Molybdenum</keyword>
<evidence type="ECO:0000256" key="6">
    <source>
        <dbReference type="ARBA" id="ARBA00023002"/>
    </source>
</evidence>
<keyword evidence="2" id="KW-0004">4Fe-4S</keyword>
<keyword evidence="12" id="KW-1185">Reference proteome</keyword>
<dbReference type="InterPro" id="IPR050612">
    <property type="entry name" value="Prok_Mopterin_Oxidored"/>
</dbReference>
<organism evidence="11 12">
    <name type="scientific">Dissulfuribacter thermophilus</name>
    <dbReference type="NCBI Taxonomy" id="1156395"/>
    <lineage>
        <taxon>Bacteria</taxon>
        <taxon>Pseudomonadati</taxon>
        <taxon>Thermodesulfobacteriota</taxon>
        <taxon>Dissulfuribacteria</taxon>
        <taxon>Dissulfuribacterales</taxon>
        <taxon>Dissulfuribacteraceae</taxon>
        <taxon>Dissulfuribacter</taxon>
    </lineage>
</organism>
<dbReference type="PANTHER" id="PTHR43742:SF9">
    <property type="entry name" value="TETRATHIONATE REDUCTASE SUBUNIT A"/>
    <property type="match status" value="1"/>
</dbReference>
<keyword evidence="9" id="KW-0812">Transmembrane</keyword>
<dbReference type="EMBL" id="MAGO01000005">
    <property type="protein sequence ID" value="OCC15496.1"/>
    <property type="molecule type" value="Genomic_DNA"/>
</dbReference>
<evidence type="ECO:0000256" key="2">
    <source>
        <dbReference type="ARBA" id="ARBA00022485"/>
    </source>
</evidence>
<dbReference type="CDD" id="cd02780">
    <property type="entry name" value="MopB_CT_Tetrathionate_Arsenate-R"/>
    <property type="match status" value="1"/>
</dbReference>
<proteinExistence type="inferred from homology"/>
<dbReference type="Proteomes" id="UP000093080">
    <property type="component" value="Unassembled WGS sequence"/>
</dbReference>
<dbReference type="Pfam" id="PF00384">
    <property type="entry name" value="Molybdopterin"/>
    <property type="match status" value="1"/>
</dbReference>
<dbReference type="SMART" id="SM00926">
    <property type="entry name" value="Molybdop_Fe4S4"/>
    <property type="match status" value="1"/>
</dbReference>
<dbReference type="STRING" id="1156395.DBT_1243"/>
<dbReference type="PANTHER" id="PTHR43742">
    <property type="entry name" value="TRIMETHYLAMINE-N-OXIDE REDUCTASE"/>
    <property type="match status" value="1"/>
</dbReference>
<keyword evidence="4" id="KW-0479">Metal-binding</keyword>
<evidence type="ECO:0000256" key="9">
    <source>
        <dbReference type="SAM" id="Phobius"/>
    </source>
</evidence>
<feature type="domain" description="4Fe-4S Mo/W bis-MGD-type" evidence="10">
    <location>
        <begin position="70"/>
        <end position="156"/>
    </location>
</feature>
<dbReference type="GO" id="GO:0016491">
    <property type="term" value="F:oxidoreductase activity"/>
    <property type="evidence" value="ECO:0007669"/>
    <property type="project" value="UniProtKB-KW"/>
</dbReference>
<dbReference type="InterPro" id="IPR006657">
    <property type="entry name" value="MoPterin_dinucl-bd_dom"/>
</dbReference>
<sequence length="1024" mass="113209">MDKKRRNIIKAAGLITSLGIFGLGYRHTLKGIAKGWWAGEKPPHHIYGNALEPEYSIDPKTGAVRPNKNQYISNSVCVGCVSLCGVRLRVDKKTGKILRVAGNPYHVLATDSFLPYETPLKESLVKLSRKEEAGLEHRATACARGNAVLEKLYDPYRVLVPLKRVGPRNSGKWRPIDFEKLVEEIVEGGDLFGEGHVDGLRKIRDLKRPIDPNRPELGPRANQLAIMAGFKEGRLQLIKRFAVNSFGTINFTGHRGNCGLSMRAGYAAMLGDFKKYPHIKPDFKNTKFVLNIGTAPANAGNPFQRQGKLVAKGRSDGDLKYVVVDPLLTNSDCMATSDRVRWIPIKPGTDGALVMAMIRWILENRRYNEQFLKIPGARAAKAASEPSWSNASHLVITQEGHPLFGRFLRESHLSQRRPNSKDGFVVIDEETGKPIGNEKSRSALIFYKGSVKIGGEEVEVKTALQLLLEASRRHTLAEYSQICGIPEKTIVDLAKEFTSYGRKAVADCHGGTMHSNGFYTAYAVAVLNALVGNLNWKGGASIGGGRYPDFGKGPRYNFKKFPGKVKPRGVRISRQGFPYEKTTEYKLKKAKGKPYPADGPWYPFSAALQSEFIPSALNQYPYGLKALIMWNTNPLYGQAGLYEQVKEKLADPKRLPLIISIDPFINESSAYADYIVPDTVLYETWGAASPWATHLTKTNSFRWPVTDPPQAKTKEGVPVCMESFIIAVAKRMGLPGFGKEAIPDSKGNLHPLDTPEDFFLRAFANVAFAGKPVPDITQEELEITGVERLLPKLKKVLKEDEWPKVAYAMARGGRFEGAEKAYEGEWLAHRYKKPMHIYNEMVALARNSLTGERFSGVPTWQPPAFADGTPTEKVFTRSRWPFMLVCTKSQLQSSHTIGEKRLRQIHRENAFVINPIDAKRLGIKRGDTLQVVTPGGKAKGKADVRSGIAPGVIGIEHGFGHWGLGSRSVVIKGRKIDGDRARAAGIAHNLLGISDYKRKGISTLADVVVGSNARQGIPASLEKI</sequence>
<evidence type="ECO:0000256" key="7">
    <source>
        <dbReference type="ARBA" id="ARBA00023004"/>
    </source>
</evidence>
<dbReference type="InterPro" id="IPR037946">
    <property type="entry name" value="MopB_CT_Tetrathionate"/>
</dbReference>
<dbReference type="Gene3D" id="3.30.200.210">
    <property type="match status" value="1"/>
</dbReference>
<keyword evidence="5" id="KW-0732">Signal</keyword>
<dbReference type="GO" id="GO:0051539">
    <property type="term" value="F:4 iron, 4 sulfur cluster binding"/>
    <property type="evidence" value="ECO:0007669"/>
    <property type="project" value="UniProtKB-KW"/>
</dbReference>
<evidence type="ECO:0000256" key="1">
    <source>
        <dbReference type="ARBA" id="ARBA00010312"/>
    </source>
</evidence>
<dbReference type="Gene3D" id="3.40.50.740">
    <property type="match status" value="1"/>
</dbReference>
<comment type="caution">
    <text evidence="11">The sequence shown here is derived from an EMBL/GenBank/DDBJ whole genome shotgun (WGS) entry which is preliminary data.</text>
</comment>
<dbReference type="InterPro" id="IPR006963">
    <property type="entry name" value="Mopterin_OxRdtase_4Fe-4S_dom"/>
</dbReference>
<dbReference type="AlphaFoldDB" id="A0A1B9F6F3"/>
<dbReference type="GO" id="GO:0046872">
    <property type="term" value="F:metal ion binding"/>
    <property type="evidence" value="ECO:0007669"/>
    <property type="project" value="UniProtKB-KW"/>
</dbReference>
<dbReference type="Gene3D" id="3.40.228.10">
    <property type="entry name" value="Dimethylsulfoxide Reductase, domain 2"/>
    <property type="match status" value="1"/>
</dbReference>
<dbReference type="RefSeq" id="WP_067617696.1">
    <property type="nucleotide sequence ID" value="NZ_MAGO01000005.1"/>
</dbReference>
<dbReference type="PROSITE" id="PS51669">
    <property type="entry name" value="4FE4S_MOW_BIS_MGD"/>
    <property type="match status" value="1"/>
</dbReference>
<protein>
    <submittedName>
        <fullName evidence="11">Tetrathionate reductase subunit A</fullName>
    </submittedName>
</protein>
<evidence type="ECO:0000313" key="12">
    <source>
        <dbReference type="Proteomes" id="UP000093080"/>
    </source>
</evidence>
<dbReference type="InterPro" id="IPR041929">
    <property type="entry name" value="Tetrathionate-R_A_N"/>
</dbReference>
<evidence type="ECO:0000256" key="5">
    <source>
        <dbReference type="ARBA" id="ARBA00022729"/>
    </source>
</evidence>
<dbReference type="GO" id="GO:0043546">
    <property type="term" value="F:molybdopterin cofactor binding"/>
    <property type="evidence" value="ECO:0007669"/>
    <property type="project" value="InterPro"/>
</dbReference>
<keyword evidence="9" id="KW-1133">Transmembrane helix</keyword>
<name>A0A1B9F6F3_9BACT</name>
<dbReference type="PATRIC" id="fig|1156395.6.peg.1255"/>
<evidence type="ECO:0000259" key="10">
    <source>
        <dbReference type="PROSITE" id="PS51669"/>
    </source>
</evidence>
<dbReference type="Pfam" id="PF01568">
    <property type="entry name" value="Molydop_binding"/>
    <property type="match status" value="1"/>
</dbReference>
<evidence type="ECO:0000256" key="3">
    <source>
        <dbReference type="ARBA" id="ARBA00022505"/>
    </source>
</evidence>
<keyword evidence="6" id="KW-0560">Oxidoreductase</keyword>
<dbReference type="SUPFAM" id="SSF53706">
    <property type="entry name" value="Formate dehydrogenase/DMSO reductase, domains 1-3"/>
    <property type="match status" value="1"/>
</dbReference>
<evidence type="ECO:0000256" key="8">
    <source>
        <dbReference type="ARBA" id="ARBA00023014"/>
    </source>
</evidence>
<dbReference type="OrthoDB" id="9810782at2"/>
<dbReference type="Gene3D" id="2.40.40.20">
    <property type="match status" value="1"/>
</dbReference>
<feature type="transmembrane region" description="Helical" evidence="9">
    <location>
        <begin position="7"/>
        <end position="25"/>
    </location>
</feature>
<dbReference type="CDD" id="cd02758">
    <property type="entry name" value="MopB_Tetrathionate-Ra"/>
    <property type="match status" value="1"/>
</dbReference>
<dbReference type="InterPro" id="IPR009010">
    <property type="entry name" value="Asp_de-COase-like_dom_sf"/>
</dbReference>